<evidence type="ECO:0000259" key="2">
    <source>
        <dbReference type="Pfam" id="PF02342"/>
    </source>
</evidence>
<dbReference type="Pfam" id="PF02342">
    <property type="entry name" value="TerD"/>
    <property type="match status" value="1"/>
</dbReference>
<dbReference type="PANTHER" id="PTHR32097">
    <property type="entry name" value="CAMP-BINDING PROTEIN 1-RELATED"/>
    <property type="match status" value="1"/>
</dbReference>
<proteinExistence type="inferred from homology"/>
<dbReference type="AlphaFoldDB" id="U5E9A0"/>
<evidence type="ECO:0000313" key="4">
    <source>
        <dbReference type="EMBL" id="GAD81729.1"/>
    </source>
</evidence>
<protein>
    <submittedName>
        <fullName evidence="4">Tellurium resistance protein</fullName>
    </submittedName>
</protein>
<reference evidence="4 5" key="1">
    <citation type="journal article" date="2014" name="BMC Genomics">
        <title>Genome based analysis of type-I polyketide synthase and nonribosomal peptide synthetase gene clusters in seven strains of five representative Nocardia species.</title>
        <authorList>
            <person name="Komaki H."/>
            <person name="Ichikawa N."/>
            <person name="Hosoyama A."/>
            <person name="Takahashi-Nakaguchi A."/>
            <person name="Matsuzawa T."/>
            <person name="Suzuki K."/>
            <person name="Fujita N."/>
            <person name="Gonoi T."/>
        </authorList>
    </citation>
    <scope>NUCLEOTIDE SEQUENCE [LARGE SCALE GENOMIC DNA]</scope>
    <source>
        <strain evidence="4 5">NBRC 15531</strain>
    </source>
</reference>
<dbReference type="InterPro" id="IPR003325">
    <property type="entry name" value="TerD"/>
</dbReference>
<feature type="domain" description="TerD" evidence="2">
    <location>
        <begin position="12"/>
        <end position="166"/>
    </location>
</feature>
<dbReference type="InterPro" id="IPR051324">
    <property type="entry name" value="Stress/Tellurium_Resist"/>
</dbReference>
<dbReference type="STRING" id="1824.SAMN05444423_107128"/>
<evidence type="ECO:0000313" key="5">
    <source>
        <dbReference type="Proteomes" id="UP000017048"/>
    </source>
</evidence>
<dbReference type="GeneID" id="91518987"/>
<evidence type="ECO:0000259" key="3">
    <source>
        <dbReference type="Pfam" id="PF10138"/>
    </source>
</evidence>
<dbReference type="Pfam" id="PF10138">
    <property type="entry name" value="vWA-TerF-like"/>
    <property type="match status" value="1"/>
</dbReference>
<gene>
    <name evidence="4" type="ORF">NCAST_05_01640</name>
</gene>
<dbReference type="RefSeq" id="WP_022565506.1">
    <property type="nucleotide sequence ID" value="NZ_BAFO02000005.1"/>
</dbReference>
<dbReference type="PANTHER" id="PTHR32097:SF4">
    <property type="entry name" value="GENERAL STRESS PROTEIN 16U"/>
    <property type="match status" value="1"/>
</dbReference>
<evidence type="ECO:0000256" key="1">
    <source>
        <dbReference type="ARBA" id="ARBA00008775"/>
    </source>
</evidence>
<comment type="similarity">
    <text evidence="1">Belongs to the CAPAB/TerDEXZ family.</text>
</comment>
<dbReference type="eggNOG" id="COG2304">
    <property type="taxonomic scope" value="Bacteria"/>
</dbReference>
<sequence length="404" mass="42979">MTITKGSTLPGVVLSKGENTTLTSGKVTLSVGVTTIAIDVSALLLGSARKVRSDADLVFYNNPSHDGVVLAGSSIDIALHSIPVDVDKVVLVASADPLHPGAVFTKSPRLTVTGADGASVEFQAPDFADRETVVVLAEVYRRNGEWKVRAIGQGYAAGLAGLAADYGVDVEDDAPVPLAAGPDLTKIGSRAPALLPVARSAGEALMSAGLGGKRAAVYLVLDHSYEMKEMYESFAVQAFAERVLALSANLDDDGTVPIVFSGERTPFVEEMRLDNYRGRIAQLHTQVDWGWGQVDEAMRCVINHYQESMASDPALVIVQVGNEPDDKAAVRTLLQNSAALGVFWIFVGFGRGKLAFFKNLNSSTSARFGNAAFYNVGQNPGAVPNEKFYQDLLNGFDAWAQANR</sequence>
<comment type="caution">
    <text evidence="4">The sequence shown here is derived from an EMBL/GenBank/DDBJ whole genome shotgun (WGS) entry which is preliminary data.</text>
</comment>
<dbReference type="eggNOG" id="COG2310">
    <property type="taxonomic scope" value="Bacteria"/>
</dbReference>
<dbReference type="InterPro" id="IPR019303">
    <property type="entry name" value="vWA_TerF_C"/>
</dbReference>
<feature type="domain" description="vWA found in TerF C terminus" evidence="3">
    <location>
        <begin position="214"/>
        <end position="403"/>
    </location>
</feature>
<accession>U5E9A0</accession>
<dbReference type="InterPro" id="IPR036465">
    <property type="entry name" value="vWFA_dom_sf"/>
</dbReference>
<dbReference type="CDD" id="cd06974">
    <property type="entry name" value="TerD_like"/>
    <property type="match status" value="1"/>
</dbReference>
<dbReference type="Gene3D" id="2.60.60.30">
    <property type="entry name" value="sav2460 like domains"/>
    <property type="match status" value="1"/>
</dbReference>
<dbReference type="Proteomes" id="UP000017048">
    <property type="component" value="Unassembled WGS sequence"/>
</dbReference>
<dbReference type="OrthoDB" id="5756874at2"/>
<name>U5E9A0_NOCAS</name>
<keyword evidence="5" id="KW-1185">Reference proteome</keyword>
<dbReference type="EMBL" id="BAFO02000005">
    <property type="protein sequence ID" value="GAD81729.1"/>
    <property type="molecule type" value="Genomic_DNA"/>
</dbReference>
<organism evidence="4 5">
    <name type="scientific">Nocardia asteroides NBRC 15531</name>
    <dbReference type="NCBI Taxonomy" id="1110697"/>
    <lineage>
        <taxon>Bacteria</taxon>
        <taxon>Bacillati</taxon>
        <taxon>Actinomycetota</taxon>
        <taxon>Actinomycetes</taxon>
        <taxon>Mycobacteriales</taxon>
        <taxon>Nocardiaceae</taxon>
        <taxon>Nocardia</taxon>
    </lineage>
</organism>
<dbReference type="SUPFAM" id="SSF53300">
    <property type="entry name" value="vWA-like"/>
    <property type="match status" value="1"/>
</dbReference>